<evidence type="ECO:0000259" key="2">
    <source>
        <dbReference type="SMART" id="SM00739"/>
    </source>
</evidence>
<dbReference type="Pfam" id="PF02357">
    <property type="entry name" value="NusG"/>
    <property type="match status" value="1"/>
</dbReference>
<dbReference type="GO" id="GO:0006354">
    <property type="term" value="P:DNA-templated transcription elongation"/>
    <property type="evidence" value="ECO:0007669"/>
    <property type="project" value="InterPro"/>
</dbReference>
<dbReference type="SMART" id="SM00739">
    <property type="entry name" value="KOW"/>
    <property type="match status" value="1"/>
</dbReference>
<keyword evidence="4" id="KW-1185">Reference proteome</keyword>
<accession>A0A4Y8L0N5</accession>
<dbReference type="NCBIfam" id="NF033644">
    <property type="entry name" value="antiterm_UpxY"/>
    <property type="match status" value="1"/>
</dbReference>
<evidence type="ECO:0000313" key="3">
    <source>
        <dbReference type="EMBL" id="TFD96245.1"/>
    </source>
</evidence>
<name>A0A4Y8L0N5_9BACT</name>
<organism evidence="3 4">
    <name type="scientific">Dysgonomonas capnocytophagoides</name>
    <dbReference type="NCBI Taxonomy" id="45254"/>
    <lineage>
        <taxon>Bacteria</taxon>
        <taxon>Pseudomonadati</taxon>
        <taxon>Bacteroidota</taxon>
        <taxon>Bacteroidia</taxon>
        <taxon>Bacteroidales</taxon>
        <taxon>Dysgonomonadaceae</taxon>
        <taxon>Dysgonomonas</taxon>
    </lineage>
</organism>
<gene>
    <name evidence="3" type="ORF">E2605_10385</name>
</gene>
<evidence type="ECO:0000256" key="1">
    <source>
        <dbReference type="ARBA" id="ARBA00023163"/>
    </source>
</evidence>
<dbReference type="EMBL" id="SOML01000006">
    <property type="protein sequence ID" value="TFD96245.1"/>
    <property type="molecule type" value="Genomic_DNA"/>
</dbReference>
<dbReference type="AlphaFoldDB" id="A0A4Y8L0N5"/>
<dbReference type="InterPro" id="IPR036735">
    <property type="entry name" value="NGN_dom_sf"/>
</dbReference>
<sequence>MRIPYNREMLFKNHLDTIDIENFIPMHYKYVEKKGQKIKVLVPVVNNLVFVKTSRAVLNKVKTEVELRFPVRYMMDRVRNEPMVVPENQMNNFLSVAKTYDDQLIYLDSSEVLLRRGDKVRITQGPLAGVVGEFLRIRGDRRVVVSVDGLMSVATAYISPYQLERLEEPRMYEQTILCETEV</sequence>
<dbReference type="STRING" id="1121485.GCA_000426485_00408"/>
<dbReference type="InterPro" id="IPR006645">
    <property type="entry name" value="NGN-like_dom"/>
</dbReference>
<dbReference type="Proteomes" id="UP000297861">
    <property type="component" value="Unassembled WGS sequence"/>
</dbReference>
<protein>
    <submittedName>
        <fullName evidence="3">UpxY family transcription antiterminator</fullName>
    </submittedName>
</protein>
<proteinExistence type="predicted"/>
<dbReference type="InterPro" id="IPR005824">
    <property type="entry name" value="KOW"/>
</dbReference>
<evidence type="ECO:0000313" key="4">
    <source>
        <dbReference type="Proteomes" id="UP000297861"/>
    </source>
</evidence>
<dbReference type="InterPro" id="IPR008991">
    <property type="entry name" value="Translation_prot_SH3-like_sf"/>
</dbReference>
<feature type="domain" description="KOW" evidence="2">
    <location>
        <begin position="113"/>
        <end position="140"/>
    </location>
</feature>
<dbReference type="SUPFAM" id="SSF82679">
    <property type="entry name" value="N-utilization substance G protein NusG, N-terminal domain"/>
    <property type="match status" value="1"/>
</dbReference>
<comment type="caution">
    <text evidence="3">The sequence shown here is derived from an EMBL/GenBank/DDBJ whole genome shotgun (WGS) entry which is preliminary data.</text>
</comment>
<reference evidence="3 4" key="1">
    <citation type="submission" date="2019-03" db="EMBL/GenBank/DDBJ databases">
        <title>San Antonio Military Medical Center submission to MRSN (WRAIR), pending publication.</title>
        <authorList>
            <person name="Blyth D.M."/>
            <person name="Mccarthy S.L."/>
            <person name="Schall S.E."/>
            <person name="Stam J.A."/>
            <person name="Ong A.C."/>
            <person name="Mcgann P.T."/>
        </authorList>
    </citation>
    <scope>NUCLEOTIDE SEQUENCE [LARGE SCALE GENOMIC DNA]</scope>
    <source>
        <strain evidence="3 4">MRSN571793</strain>
    </source>
</reference>
<keyword evidence="1" id="KW-0804">Transcription</keyword>
<dbReference type="OrthoDB" id="1491263at2"/>
<dbReference type="Gene3D" id="3.30.70.940">
    <property type="entry name" value="NusG, N-terminal domain"/>
    <property type="match status" value="1"/>
</dbReference>
<dbReference type="SUPFAM" id="SSF50104">
    <property type="entry name" value="Translation proteins SH3-like domain"/>
    <property type="match status" value="1"/>
</dbReference>